<evidence type="ECO:0000256" key="1">
    <source>
        <dbReference type="SAM" id="Phobius"/>
    </source>
</evidence>
<organism evidence="3 4">
    <name type="scientific">Rhodovulum euryhalinum</name>
    <dbReference type="NCBI Taxonomy" id="35805"/>
    <lineage>
        <taxon>Bacteria</taxon>
        <taxon>Pseudomonadati</taxon>
        <taxon>Pseudomonadota</taxon>
        <taxon>Alphaproteobacteria</taxon>
        <taxon>Rhodobacterales</taxon>
        <taxon>Paracoccaceae</taxon>
        <taxon>Rhodovulum</taxon>
    </lineage>
</organism>
<gene>
    <name evidence="3" type="ORF">EV655_112101</name>
</gene>
<keyword evidence="4" id="KW-1185">Reference proteome</keyword>
<feature type="transmembrane region" description="Helical" evidence="1">
    <location>
        <begin position="45"/>
        <end position="68"/>
    </location>
</feature>
<dbReference type="Pfam" id="PF09335">
    <property type="entry name" value="VTT_dom"/>
    <property type="match status" value="1"/>
</dbReference>
<evidence type="ECO:0000313" key="4">
    <source>
        <dbReference type="Proteomes" id="UP000295142"/>
    </source>
</evidence>
<feature type="transmembrane region" description="Helical" evidence="1">
    <location>
        <begin position="89"/>
        <end position="106"/>
    </location>
</feature>
<dbReference type="AlphaFoldDB" id="A0A4R2K9A5"/>
<keyword evidence="1" id="KW-0472">Membrane</keyword>
<protein>
    <submittedName>
        <fullName evidence="3">Membrane protein YqaA with SNARE-associated domain</fullName>
    </submittedName>
</protein>
<keyword evidence="1" id="KW-1133">Transmembrane helix</keyword>
<dbReference type="PANTHER" id="PTHR42709:SF4">
    <property type="entry name" value="INNER MEMBRANE PROTEIN YQAA"/>
    <property type="match status" value="1"/>
</dbReference>
<accession>A0A4R2K9A5</accession>
<dbReference type="EMBL" id="SLWW01000012">
    <property type="protein sequence ID" value="TCO69973.1"/>
    <property type="molecule type" value="Genomic_DNA"/>
</dbReference>
<feature type="domain" description="VTT" evidence="2">
    <location>
        <begin position="30"/>
        <end position="140"/>
    </location>
</feature>
<keyword evidence="1" id="KW-0812">Transmembrane</keyword>
<dbReference type="PANTHER" id="PTHR42709">
    <property type="entry name" value="ALKALINE PHOSPHATASE LIKE PROTEIN"/>
    <property type="match status" value="1"/>
</dbReference>
<dbReference type="InterPro" id="IPR032816">
    <property type="entry name" value="VTT_dom"/>
</dbReference>
<evidence type="ECO:0000259" key="2">
    <source>
        <dbReference type="Pfam" id="PF09335"/>
    </source>
</evidence>
<dbReference type="RefSeq" id="WP_132546048.1">
    <property type="nucleotide sequence ID" value="NZ_SLWW01000012.1"/>
</dbReference>
<proteinExistence type="predicted"/>
<comment type="caution">
    <text evidence="3">The sequence shown here is derived from an EMBL/GenBank/DDBJ whole genome shotgun (WGS) entry which is preliminary data.</text>
</comment>
<dbReference type="OrthoDB" id="9814483at2"/>
<sequence length="148" mass="15929">MPGFDLIAQSVTLFAAAFGAATVLPFQSEVVFVALQLAGDIGTGWLIVVASTGNVLGAVVNYVLGRWVEHFRGRRWFPASARQLDRAQAWYARWGVWTLLLSWAPLGDGFTVVAGMMRTPVWIFLALVTIAKTGRYAALAWATAAAAG</sequence>
<evidence type="ECO:0000313" key="3">
    <source>
        <dbReference type="EMBL" id="TCO69973.1"/>
    </source>
</evidence>
<reference evidence="3 4" key="1">
    <citation type="submission" date="2019-03" db="EMBL/GenBank/DDBJ databases">
        <title>Genomic Encyclopedia of Type Strains, Phase IV (KMG-IV): sequencing the most valuable type-strain genomes for metagenomic binning, comparative biology and taxonomic classification.</title>
        <authorList>
            <person name="Goeker M."/>
        </authorList>
    </citation>
    <scope>NUCLEOTIDE SEQUENCE [LARGE SCALE GENOMIC DNA]</scope>
    <source>
        <strain evidence="3 4">DSM 4868</strain>
    </source>
</reference>
<name>A0A4R2K9A5_9RHOB</name>
<dbReference type="Proteomes" id="UP000295142">
    <property type="component" value="Unassembled WGS sequence"/>
</dbReference>
<dbReference type="InterPro" id="IPR051311">
    <property type="entry name" value="DedA_domain"/>
</dbReference>